<feature type="region of interest" description="Disordered" evidence="1">
    <location>
        <begin position="125"/>
        <end position="254"/>
    </location>
</feature>
<dbReference type="GO" id="GO:0008233">
    <property type="term" value="F:peptidase activity"/>
    <property type="evidence" value="ECO:0007669"/>
    <property type="project" value="UniProtKB-KW"/>
</dbReference>
<feature type="compositionally biased region" description="Low complexity" evidence="1">
    <location>
        <begin position="837"/>
        <end position="846"/>
    </location>
</feature>
<feature type="region of interest" description="Disordered" evidence="1">
    <location>
        <begin position="308"/>
        <end position="333"/>
    </location>
</feature>
<sequence>ALPLHRRAPFPIRVRRAGPRAAQSVRAGRAPAQRHHGAGGAAQQRADVLRASQPGAQRPRRAAPGGQRRVGAGDGRGARVRALRGAHGLQRHPPLLAAPDRGLHGARGDALRARRERVHLVRRDRVHAHHPHGQRAAAGHGAGHPGRLGLGDLLRHGGGAAGEGRDRGGVASGARGGAAAAGPAPGSPLRPLALRHAPPHRHAGKRAAGARRGAARLLPPLVPPGADGRDRRGRLRPREDGGDDRGALRPHPRGRHLRAAALLVSGDPPGRHPLLHRRRPGGHLLHRDGGAHGPGARPAHGARVPAVHHRHAVRRRAQRPPQRGHPASRRALPGRLLRERVAGADAGRLLPHGALPRGGHGAGAGRAARRGGAGRALRLHSGRAGARKGRAAAVVGADPPRAGDDHLRAVRGAVRGALPVRRSAAHRGDGVPAAAGPAPGDPLLGGERARAGVAGGAQPLHPGEHPRARRRRPAGQRPPGRRHRFRGARPPGPLHRDGLHRAPPPQSAGWRAGGVGAAHRGGGRHGVGALQRRAGSDEAHPVPPGRDRAGRTQPRRLVAAGRCRLPARRHGRGGGAGGRRGDPHGGRAGEAPGGENGKRGRGDRRAERVRLRLRRPARRGNDVPARLPLLHGAPPRPGGVGSVPGAGPRGVPRPLRQPGGGVRGHAAGGAHAGAPARPPPDRRRRRFAGPGPRSGRVPRPLQRRGRLHLLHGGRLPAGLAAPPRGALPGRPSRRRPPRDAAGPRRAPAGRRGAQVGAARGGAAGAHPGGVQRAGGVGAAQRGPPPHPGGRAADPPARAAARGAVGNVRRGRGRLRPARAAPRVPLRGGLQRRPRPPGRALQGPLRRAGGREARRRHRGRPGEGARAAAPRARDPAPRERLLDEPARAVRPLRLGPGRHPRPPALPDLHPRRPAGRRACLPGHQPLRAGVALPREQI</sequence>
<feature type="compositionally biased region" description="Basic residues" evidence="1">
    <location>
        <begin position="467"/>
        <end position="487"/>
    </location>
</feature>
<feature type="region of interest" description="Disordered" evidence="1">
    <location>
        <begin position="1"/>
        <end position="76"/>
    </location>
</feature>
<feature type="compositionally biased region" description="Gly residues" evidence="1">
    <location>
        <begin position="140"/>
        <end position="149"/>
    </location>
</feature>
<feature type="compositionally biased region" description="Low complexity" evidence="1">
    <location>
        <begin position="430"/>
        <end position="446"/>
    </location>
</feature>
<feature type="compositionally biased region" description="Gly residues" evidence="1">
    <location>
        <begin position="511"/>
        <end position="526"/>
    </location>
</feature>
<feature type="compositionally biased region" description="Basic and acidic residues" evidence="1">
    <location>
        <begin position="236"/>
        <end position="247"/>
    </location>
</feature>
<accession>A0A6J4LTF9</accession>
<dbReference type="GO" id="GO:0006508">
    <property type="term" value="P:proteolysis"/>
    <property type="evidence" value="ECO:0007669"/>
    <property type="project" value="UniProtKB-KW"/>
</dbReference>
<dbReference type="AlphaFoldDB" id="A0A6J4LTF9"/>
<feature type="non-terminal residue" evidence="2">
    <location>
        <position position="1"/>
    </location>
</feature>
<organism evidence="2">
    <name type="scientific">uncultured Gemmatimonadota bacterium</name>
    <dbReference type="NCBI Taxonomy" id="203437"/>
    <lineage>
        <taxon>Bacteria</taxon>
        <taxon>Pseudomonadati</taxon>
        <taxon>Gemmatimonadota</taxon>
        <taxon>environmental samples</taxon>
    </lineage>
</organism>
<keyword evidence="2" id="KW-0645">Protease</keyword>
<feature type="compositionally biased region" description="Basic residues" evidence="1">
    <location>
        <begin position="308"/>
        <end position="318"/>
    </location>
</feature>
<feature type="compositionally biased region" description="Low complexity" evidence="1">
    <location>
        <begin position="177"/>
        <end position="196"/>
    </location>
</feature>
<feature type="compositionally biased region" description="Basic and acidic residues" evidence="1">
    <location>
        <begin position="534"/>
        <end position="550"/>
    </location>
</feature>
<feature type="compositionally biased region" description="Basic residues" evidence="1">
    <location>
        <begin position="197"/>
        <end position="209"/>
    </location>
</feature>
<feature type="compositionally biased region" description="Low complexity" evidence="1">
    <location>
        <begin position="788"/>
        <end position="807"/>
    </location>
</feature>
<feature type="compositionally biased region" description="Low complexity" evidence="1">
    <location>
        <begin position="817"/>
        <end position="828"/>
    </location>
</feature>
<feature type="compositionally biased region" description="Gly residues" evidence="1">
    <location>
        <begin position="658"/>
        <end position="671"/>
    </location>
</feature>
<feature type="region of interest" description="Disordered" evidence="1">
    <location>
        <begin position="382"/>
        <end position="405"/>
    </location>
</feature>
<feature type="compositionally biased region" description="Gly residues" evidence="1">
    <location>
        <begin position="758"/>
        <end position="777"/>
    </location>
</feature>
<proteinExistence type="predicted"/>
<feature type="compositionally biased region" description="Low complexity" evidence="1">
    <location>
        <begin position="743"/>
        <end position="757"/>
    </location>
</feature>
<name>A0A6J4LTF9_9BACT</name>
<protein>
    <submittedName>
        <fullName evidence="2">Probable zinc protease pqqL</fullName>
        <ecNumber evidence="2">3.4.99.-</ecNumber>
    </submittedName>
</protein>
<gene>
    <name evidence="2" type="ORF">AVDCRST_MAG68-3000</name>
</gene>
<dbReference type="EMBL" id="CADCTW010000142">
    <property type="protein sequence ID" value="CAA9341311.1"/>
    <property type="molecule type" value="Genomic_DNA"/>
</dbReference>
<feature type="compositionally biased region" description="Low complexity" evidence="1">
    <location>
        <begin position="712"/>
        <end position="730"/>
    </location>
</feature>
<feature type="compositionally biased region" description="Gly residues" evidence="1">
    <location>
        <begin position="638"/>
        <end position="648"/>
    </location>
</feature>
<evidence type="ECO:0000256" key="1">
    <source>
        <dbReference type="SAM" id="MobiDB-lite"/>
    </source>
</evidence>
<feature type="compositionally biased region" description="Basic residues" evidence="1">
    <location>
        <begin position="1"/>
        <end position="18"/>
    </location>
</feature>
<feature type="non-terminal residue" evidence="2">
    <location>
        <position position="936"/>
    </location>
</feature>
<feature type="compositionally biased region" description="Basic residues" evidence="1">
    <location>
        <begin position="701"/>
        <end position="711"/>
    </location>
</feature>
<evidence type="ECO:0000313" key="2">
    <source>
        <dbReference type="EMBL" id="CAA9341311.1"/>
    </source>
</evidence>
<feature type="region of interest" description="Disordered" evidence="1">
    <location>
        <begin position="349"/>
        <end position="368"/>
    </location>
</feature>
<feature type="compositionally biased region" description="Low complexity" evidence="1">
    <location>
        <begin position="688"/>
        <end position="700"/>
    </location>
</feature>
<feature type="compositionally biased region" description="Basic and acidic residues" evidence="1">
    <location>
        <begin position="870"/>
        <end position="886"/>
    </location>
</feature>
<keyword evidence="2" id="KW-0378">Hydrolase</keyword>
<reference evidence="2" key="1">
    <citation type="submission" date="2020-02" db="EMBL/GenBank/DDBJ databases">
        <authorList>
            <person name="Meier V. D."/>
        </authorList>
    </citation>
    <scope>NUCLEOTIDE SEQUENCE</scope>
    <source>
        <strain evidence="2">AVDCRST_MAG68</strain>
    </source>
</reference>
<feature type="compositionally biased region" description="Basic and acidic residues" evidence="1">
    <location>
        <begin position="596"/>
        <end position="610"/>
    </location>
</feature>
<dbReference type="EC" id="3.4.99.-" evidence="2"/>
<feature type="compositionally biased region" description="Low complexity" evidence="1">
    <location>
        <begin position="41"/>
        <end position="70"/>
    </location>
</feature>
<feature type="region of interest" description="Disordered" evidence="1">
    <location>
        <begin position="420"/>
        <end position="936"/>
    </location>
</feature>
<feature type="compositionally biased region" description="Low complexity" evidence="1">
    <location>
        <begin position="210"/>
        <end position="219"/>
    </location>
</feature>